<dbReference type="Gene3D" id="1.10.630.10">
    <property type="entry name" value="Cytochrome P450"/>
    <property type="match status" value="1"/>
</dbReference>
<evidence type="ECO:0000256" key="2">
    <source>
        <dbReference type="ARBA" id="ARBA00022617"/>
    </source>
</evidence>
<feature type="region of interest" description="Disordered" evidence="8">
    <location>
        <begin position="1"/>
        <end position="27"/>
    </location>
</feature>
<dbReference type="RefSeq" id="WP_071381085.1">
    <property type="nucleotide sequence ID" value="NZ_MLYO01000023.1"/>
</dbReference>
<dbReference type="GO" id="GO:0020037">
    <property type="term" value="F:heme binding"/>
    <property type="evidence" value="ECO:0007669"/>
    <property type="project" value="InterPro"/>
</dbReference>
<dbReference type="InterPro" id="IPR001128">
    <property type="entry name" value="Cyt_P450"/>
</dbReference>
<dbReference type="FunFam" id="1.10.630.10:FF:000018">
    <property type="entry name" value="Cytochrome P450 monooxygenase"/>
    <property type="match status" value="1"/>
</dbReference>
<keyword evidence="2 7" id="KW-0349">Heme</keyword>
<reference evidence="9 10" key="1">
    <citation type="submission" date="2016-10" db="EMBL/GenBank/DDBJ databases">
        <title>Genome sequence of Streptomyces sp. MUSC 1.</title>
        <authorList>
            <person name="Lee L.-H."/>
            <person name="Ser H.-L."/>
            <person name="Law J.W.-F."/>
        </authorList>
    </citation>
    <scope>NUCLEOTIDE SEQUENCE [LARGE SCALE GENOMIC DNA]</scope>
    <source>
        <strain evidence="9 10">MUSC 1</strain>
    </source>
</reference>
<dbReference type="PANTHER" id="PTHR46696:SF1">
    <property type="entry name" value="CYTOCHROME P450 YJIB-RELATED"/>
    <property type="match status" value="1"/>
</dbReference>
<dbReference type="Proteomes" id="UP000179642">
    <property type="component" value="Unassembled WGS sequence"/>
</dbReference>
<evidence type="ECO:0000256" key="4">
    <source>
        <dbReference type="ARBA" id="ARBA00023002"/>
    </source>
</evidence>
<dbReference type="GO" id="GO:0005506">
    <property type="term" value="F:iron ion binding"/>
    <property type="evidence" value="ECO:0007669"/>
    <property type="project" value="InterPro"/>
</dbReference>
<feature type="compositionally biased region" description="Basic and acidic residues" evidence="8">
    <location>
        <begin position="63"/>
        <end position="73"/>
    </location>
</feature>
<keyword evidence="3 7" id="KW-0479">Metal-binding</keyword>
<comment type="caution">
    <text evidence="9">The sequence shown here is derived from an EMBL/GenBank/DDBJ whole genome shotgun (WGS) entry which is preliminary data.</text>
</comment>
<dbReference type="InterPro" id="IPR036396">
    <property type="entry name" value="Cyt_P450_sf"/>
</dbReference>
<gene>
    <name evidence="9" type="ORF">BIV23_13685</name>
</gene>
<dbReference type="GO" id="GO:0016705">
    <property type="term" value="F:oxidoreductase activity, acting on paired donors, with incorporation or reduction of molecular oxygen"/>
    <property type="evidence" value="ECO:0007669"/>
    <property type="project" value="InterPro"/>
</dbReference>
<name>A0A1S2QGM6_9ACTN</name>
<dbReference type="PROSITE" id="PS00086">
    <property type="entry name" value="CYTOCHROME_P450"/>
    <property type="match status" value="1"/>
</dbReference>
<evidence type="ECO:0000256" key="8">
    <source>
        <dbReference type="SAM" id="MobiDB-lite"/>
    </source>
</evidence>
<dbReference type="InterPro" id="IPR017972">
    <property type="entry name" value="Cyt_P450_CS"/>
</dbReference>
<evidence type="ECO:0000313" key="9">
    <source>
        <dbReference type="EMBL" id="OIK05300.1"/>
    </source>
</evidence>
<accession>A0A1S2QGM6</accession>
<dbReference type="CDD" id="cd11030">
    <property type="entry name" value="CYP105-like"/>
    <property type="match status" value="1"/>
</dbReference>
<organism evidence="9 10">
    <name type="scientific">Streptomyces monashensis</name>
    <dbReference type="NCBI Taxonomy" id="1678012"/>
    <lineage>
        <taxon>Bacteria</taxon>
        <taxon>Bacillati</taxon>
        <taxon>Actinomycetota</taxon>
        <taxon>Actinomycetes</taxon>
        <taxon>Kitasatosporales</taxon>
        <taxon>Streptomycetaceae</taxon>
        <taxon>Streptomyces</taxon>
    </lineage>
</organism>
<proteinExistence type="inferred from homology"/>
<dbReference type="InterPro" id="IPR002397">
    <property type="entry name" value="Cyt_P450_B"/>
</dbReference>
<sequence length="394" mass="44112">MTRTDLQPVSFPTERTCPFSPPPRLTELRDEHPVSRLSYPDGTTGWLVTGHATARSVLNDPRFSSRGEHRRTAVGEGAPQPTRPGVFIFMDPPEHTRFRKLFTGEFTVRRTRNLEPKVARITADRIAAMRDIGPPVDLVREFAMPIPSLVICELLGVPYEDHEFFQRHSETMLDYERTMDEVVEAFTLMAEFLTGLIRRKRGKPEDDLLSRVAASDLTDAEAAGSAMLVLTAGHETTAKMLGLGTYLLLSRPEQLALLRERPELINGAVEEMLRYLSIVQFGIIRGATEDVELDGRLIREGEVVTVALSTANRDPAFFPEPDVLDLGRNAGRHLAFGYGVHQCVGQQLARTEMRVAFSRLIREFPGLRLAVAPDEIETAHLASMYGVRRLPVGW</sequence>
<evidence type="ECO:0000256" key="6">
    <source>
        <dbReference type="ARBA" id="ARBA00023033"/>
    </source>
</evidence>
<evidence type="ECO:0000256" key="1">
    <source>
        <dbReference type="ARBA" id="ARBA00010617"/>
    </source>
</evidence>
<keyword evidence="5 7" id="KW-0408">Iron</keyword>
<evidence type="ECO:0000256" key="7">
    <source>
        <dbReference type="RuleBase" id="RU000461"/>
    </source>
</evidence>
<dbReference type="GO" id="GO:0004497">
    <property type="term" value="F:monooxygenase activity"/>
    <property type="evidence" value="ECO:0007669"/>
    <property type="project" value="UniProtKB-KW"/>
</dbReference>
<dbReference type="PRINTS" id="PR00385">
    <property type="entry name" value="P450"/>
</dbReference>
<feature type="region of interest" description="Disordered" evidence="8">
    <location>
        <begin position="61"/>
        <end position="87"/>
    </location>
</feature>
<evidence type="ECO:0000256" key="5">
    <source>
        <dbReference type="ARBA" id="ARBA00023004"/>
    </source>
</evidence>
<dbReference type="PRINTS" id="PR00359">
    <property type="entry name" value="BP450"/>
</dbReference>
<keyword evidence="10" id="KW-1185">Reference proteome</keyword>
<dbReference type="PANTHER" id="PTHR46696">
    <property type="entry name" value="P450, PUTATIVE (EUROFUNG)-RELATED"/>
    <property type="match status" value="1"/>
</dbReference>
<evidence type="ECO:0000313" key="10">
    <source>
        <dbReference type="Proteomes" id="UP000179642"/>
    </source>
</evidence>
<dbReference type="Pfam" id="PF00067">
    <property type="entry name" value="p450"/>
    <property type="match status" value="1"/>
</dbReference>
<comment type="similarity">
    <text evidence="1 7">Belongs to the cytochrome P450 family.</text>
</comment>
<evidence type="ECO:0000256" key="3">
    <source>
        <dbReference type="ARBA" id="ARBA00022723"/>
    </source>
</evidence>
<protein>
    <submittedName>
        <fullName evidence="9">Cytochrome</fullName>
    </submittedName>
</protein>
<keyword evidence="4 7" id="KW-0560">Oxidoreductase</keyword>
<dbReference type="SUPFAM" id="SSF48264">
    <property type="entry name" value="Cytochrome P450"/>
    <property type="match status" value="1"/>
</dbReference>
<dbReference type="OrthoDB" id="3664945at2"/>
<keyword evidence="6 7" id="KW-0503">Monooxygenase</keyword>
<dbReference type="AlphaFoldDB" id="A0A1S2QGM6"/>
<dbReference type="EMBL" id="MLYO01000023">
    <property type="protein sequence ID" value="OIK05300.1"/>
    <property type="molecule type" value="Genomic_DNA"/>
</dbReference>